<dbReference type="Pfam" id="PF10070">
    <property type="entry name" value="DabA"/>
    <property type="match status" value="1"/>
</dbReference>
<keyword evidence="3 6" id="KW-0479">Metal-binding</keyword>
<dbReference type="PANTHER" id="PTHR38344">
    <property type="entry name" value="UPF0753 PROTEIN AQ_863"/>
    <property type="match status" value="1"/>
</dbReference>
<dbReference type="InterPro" id="IPR018752">
    <property type="entry name" value="DabA"/>
</dbReference>
<accession>A0ABT7PNA0</accession>
<evidence type="ECO:0000256" key="6">
    <source>
        <dbReference type="HAMAP-Rule" id="MF_01871"/>
    </source>
</evidence>
<dbReference type="Proteomes" id="UP001239462">
    <property type="component" value="Unassembled WGS sequence"/>
</dbReference>
<feature type="binding site" evidence="6">
    <location>
        <position position="580"/>
    </location>
    <ligand>
        <name>Zn(2+)</name>
        <dbReference type="ChEBI" id="CHEBI:29105"/>
    </ligand>
</feature>
<dbReference type="EMBL" id="JASZZN010000018">
    <property type="protein sequence ID" value="MDM4017985.1"/>
    <property type="molecule type" value="Genomic_DNA"/>
</dbReference>
<reference evidence="8 9" key="1">
    <citation type="submission" date="2023-06" db="EMBL/GenBank/DDBJ databases">
        <title>Roseiconus lacunae JC819 isolated from Gulf of Mannar region, Tamil Nadu.</title>
        <authorList>
            <person name="Pk S."/>
            <person name="Ch S."/>
            <person name="Ch V.R."/>
        </authorList>
    </citation>
    <scope>NUCLEOTIDE SEQUENCE [LARGE SCALE GENOMIC DNA]</scope>
    <source>
        <strain evidence="8 9">JC819</strain>
    </source>
</reference>
<proteinExistence type="inferred from homology"/>
<evidence type="ECO:0000256" key="2">
    <source>
        <dbReference type="ARBA" id="ARBA00022475"/>
    </source>
</evidence>
<evidence type="ECO:0000256" key="7">
    <source>
        <dbReference type="SAM" id="MobiDB-lite"/>
    </source>
</evidence>
<feature type="binding site" evidence="6">
    <location>
        <position position="582"/>
    </location>
    <ligand>
        <name>Zn(2+)</name>
        <dbReference type="ChEBI" id="CHEBI:29105"/>
    </ligand>
</feature>
<comment type="function">
    <text evidence="6">Part of an energy-coupled inorganic carbon pump.</text>
</comment>
<keyword evidence="9" id="KW-1185">Reference proteome</keyword>
<comment type="subunit">
    <text evidence="6">Forms a complex with DabB.</text>
</comment>
<dbReference type="PANTHER" id="PTHR38344:SF1">
    <property type="entry name" value="INORGANIC CARBON TRANSPORTER SUBUNIT DABA-RELATED"/>
    <property type="match status" value="1"/>
</dbReference>
<evidence type="ECO:0000256" key="3">
    <source>
        <dbReference type="ARBA" id="ARBA00022723"/>
    </source>
</evidence>
<feature type="binding site" evidence="6">
    <location>
        <position position="762"/>
    </location>
    <ligand>
        <name>Zn(2+)</name>
        <dbReference type="ChEBI" id="CHEBI:29105"/>
    </ligand>
</feature>
<feature type="region of interest" description="Disordered" evidence="7">
    <location>
        <begin position="1"/>
        <end position="40"/>
    </location>
</feature>
<comment type="similarity">
    <text evidence="6">Belongs to the inorganic carbon transporter (TC 9.A.2) DabA family.</text>
</comment>
<sequence>MPAFVPPEDHDDQDARQPAAGKRSVRATIQRMKKAESQVPTSRVARLVSRSDQVERLKASTDRQVQFDRIARYLPSQGPITAFVHHNTLHAFESEDFSDAVLDGGQLYGCEPFWREPEYRQQLREGRIRLEDLDAVLQEDLGEEADRLVATFGTRYALRLAMLQHPLYCGTTEELRWVIAETEALRKFRSEVPPLVRQSIIATTRDAVNQWVEGQRSERFGVTNPAPIECLGPSFQKVLDSFQRSDPTTWTDRSWEHFTLNVLWNVCLRGVQSIARHEKTFQSQSQPSLRPRNDLIEQGFDDPDQRVNEVLIPFTAAFLDQGFSDWNLPHREAGFFQSFLRLHTQSVIGATSRFRRLRRAVRRVINYGHTANDVIEQSLQYFGIDNPQEDTFLLQTLLALRGWAGMIWQMESNASWTPRPAAPGSLLEFTAIRLLLDRLAYEEVFAEKSGRHDSPRDYFLQRRPSNPVEISRQEDEERRAFMVFQLAQVRGWTPRELQRLTFQQWTLLIEEIEAFDSYQRRRIYHQAYERKYRNAAFDALIAHTRNLNSKRESSFDEDKLSINDFEVQSPSTPQLQVVCCIDDREESLRRHLEEVEPDCETFGIAGFYGTAMYFRGAGQAHFKPLCPVSIRPDHYVIEEPSYSMWEVGRRRTVARRRLGQLSYQTHRSTRSIVGGVATAVVGSFAAFPLVGRVLFPRTASKLQSFVGRIVEPPPTKLRLERVEHGPDSYGFTIAEMTEIVFGALKASGLCRRFAPLVVILGHGSQSLNNPHESAYNCGACAGSQGGPNARAFAAMANDSRVRRRLAERDLVIPETTFFIGGYHDTTNDSVTFADLDQLPITHRERFEVAAERINEARQRNAHERCRRFLSAPTEMTFAEALRHVENRPEDLSQARPEYNHATNALCFVGRRAWSRDLFLDRRAFLTSYDPANDDNCGSILEGLLRAAIPVCAGINLEYYFSTVDTEGYGCGSKLPHNITSLLGVMVGPSSDLRPGLSEQMVEIHEPMRILFVVETTREAMTRIIAENDGIKRLVEGQWVQLAVFCPEESLIYRYVRGEFVLYAPHDRSIPAATSSLDCYVGKRGPIDFMSIRPVGADQRGVNRC</sequence>
<evidence type="ECO:0000313" key="8">
    <source>
        <dbReference type="EMBL" id="MDM4017985.1"/>
    </source>
</evidence>
<gene>
    <name evidence="6" type="primary">dabA</name>
    <name evidence="8" type="ORF">QTN89_21235</name>
</gene>
<comment type="subcellular location">
    <subcellularLocation>
        <location evidence="6">Cell membrane</location>
        <topology evidence="6">Peripheral membrane protein</topology>
    </subcellularLocation>
</comment>
<evidence type="ECO:0000256" key="5">
    <source>
        <dbReference type="ARBA" id="ARBA00023136"/>
    </source>
</evidence>
<comment type="caution">
    <text evidence="8">The sequence shown here is derived from an EMBL/GenBank/DDBJ whole genome shotgun (WGS) entry which is preliminary data.</text>
</comment>
<comment type="cofactor">
    <cofactor evidence="6">
        <name>Zn(2+)</name>
        <dbReference type="ChEBI" id="CHEBI:29105"/>
    </cofactor>
</comment>
<name>A0ABT7PNA0_9BACT</name>
<organism evidence="8 9">
    <name type="scientific">Roseiconus lacunae</name>
    <dbReference type="NCBI Taxonomy" id="2605694"/>
    <lineage>
        <taxon>Bacteria</taxon>
        <taxon>Pseudomonadati</taxon>
        <taxon>Planctomycetota</taxon>
        <taxon>Planctomycetia</taxon>
        <taxon>Pirellulales</taxon>
        <taxon>Pirellulaceae</taxon>
        <taxon>Roseiconus</taxon>
    </lineage>
</organism>
<evidence type="ECO:0000256" key="1">
    <source>
        <dbReference type="ARBA" id="ARBA00022448"/>
    </source>
</evidence>
<evidence type="ECO:0000256" key="4">
    <source>
        <dbReference type="ARBA" id="ARBA00022833"/>
    </source>
</evidence>
<keyword evidence="5 6" id="KW-0472">Membrane</keyword>
<dbReference type="HAMAP" id="MF_01871">
    <property type="entry name" value="DabA"/>
    <property type="match status" value="1"/>
</dbReference>
<dbReference type="RefSeq" id="WP_289165599.1">
    <property type="nucleotide sequence ID" value="NZ_JASZZN010000018.1"/>
</dbReference>
<keyword evidence="4 6" id="KW-0862">Zinc</keyword>
<evidence type="ECO:0000313" key="9">
    <source>
        <dbReference type="Proteomes" id="UP001239462"/>
    </source>
</evidence>
<protein>
    <recommendedName>
        <fullName evidence="6">Probable inorganic carbon transporter subunit DabA</fullName>
    </recommendedName>
</protein>
<keyword evidence="1 6" id="KW-0813">Transport</keyword>
<feature type="binding site" evidence="6">
    <location>
        <position position="777"/>
    </location>
    <ligand>
        <name>Zn(2+)</name>
        <dbReference type="ChEBI" id="CHEBI:29105"/>
    </ligand>
</feature>
<keyword evidence="2 6" id="KW-1003">Cell membrane</keyword>